<feature type="site" description="Transition state stabilizer" evidence="9">
    <location>
        <position position="177"/>
    </location>
</feature>
<evidence type="ECO:0000313" key="12">
    <source>
        <dbReference type="Proteomes" id="UP000637002"/>
    </source>
</evidence>
<gene>
    <name evidence="9 11" type="primary">ackA</name>
    <name evidence="11" type="ORF">GCM10010994_41910</name>
</gene>
<dbReference type="GO" id="GO:0000287">
    <property type="term" value="F:magnesium ion binding"/>
    <property type="evidence" value="ECO:0007669"/>
    <property type="project" value="UniProtKB-UniRule"/>
</dbReference>
<dbReference type="SUPFAM" id="SSF53067">
    <property type="entry name" value="Actin-like ATPase domain"/>
    <property type="match status" value="2"/>
</dbReference>
<keyword evidence="3 9" id="KW-0808">Transferase</keyword>
<organism evidence="11 12">
    <name type="scientific">Chelatococcus reniformis</name>
    <dbReference type="NCBI Taxonomy" id="1494448"/>
    <lineage>
        <taxon>Bacteria</taxon>
        <taxon>Pseudomonadati</taxon>
        <taxon>Pseudomonadota</taxon>
        <taxon>Alphaproteobacteria</taxon>
        <taxon>Hyphomicrobiales</taxon>
        <taxon>Chelatococcaceae</taxon>
        <taxon>Chelatococcus</taxon>
    </lineage>
</organism>
<feature type="binding site" evidence="9">
    <location>
        <position position="16"/>
    </location>
    <ligand>
        <name>ATP</name>
        <dbReference type="ChEBI" id="CHEBI:30616"/>
    </ligand>
</feature>
<dbReference type="Proteomes" id="UP000637002">
    <property type="component" value="Unassembled WGS sequence"/>
</dbReference>
<dbReference type="PRINTS" id="PR00471">
    <property type="entry name" value="ACETATEKNASE"/>
</dbReference>
<evidence type="ECO:0000256" key="5">
    <source>
        <dbReference type="ARBA" id="ARBA00022741"/>
    </source>
</evidence>
<dbReference type="GO" id="GO:0006085">
    <property type="term" value="P:acetyl-CoA biosynthetic process"/>
    <property type="evidence" value="ECO:0007669"/>
    <property type="project" value="UniProtKB-UniRule"/>
</dbReference>
<reference evidence="11" key="1">
    <citation type="journal article" date="2014" name="Int. J. Syst. Evol. Microbiol.">
        <title>Complete genome sequence of Corynebacterium casei LMG S-19264T (=DSM 44701T), isolated from a smear-ripened cheese.</title>
        <authorList>
            <consortium name="US DOE Joint Genome Institute (JGI-PGF)"/>
            <person name="Walter F."/>
            <person name="Albersmeier A."/>
            <person name="Kalinowski J."/>
            <person name="Ruckert C."/>
        </authorList>
    </citation>
    <scope>NUCLEOTIDE SEQUENCE</scope>
    <source>
        <strain evidence="11">CGMCC 1.12919</strain>
    </source>
</reference>
<comment type="similarity">
    <text evidence="1 9 10">Belongs to the acetokinase family.</text>
</comment>
<dbReference type="InterPro" id="IPR004372">
    <property type="entry name" value="Ac/propionate_kinase"/>
</dbReference>
<keyword evidence="7 9" id="KW-0067">ATP-binding</keyword>
<evidence type="ECO:0000256" key="9">
    <source>
        <dbReference type="HAMAP-Rule" id="MF_00020"/>
    </source>
</evidence>
<keyword evidence="4 9" id="KW-0479">Metal-binding</keyword>
<evidence type="ECO:0000256" key="10">
    <source>
        <dbReference type="RuleBase" id="RU003835"/>
    </source>
</evidence>
<feature type="active site" description="Proton donor/acceptor" evidence="9">
    <location>
        <position position="146"/>
    </location>
</feature>
<evidence type="ECO:0000256" key="2">
    <source>
        <dbReference type="ARBA" id="ARBA00022490"/>
    </source>
</evidence>
<dbReference type="InterPro" id="IPR023865">
    <property type="entry name" value="Aliphatic_acid_kinase_CS"/>
</dbReference>
<dbReference type="GO" id="GO:0008776">
    <property type="term" value="F:acetate kinase activity"/>
    <property type="evidence" value="ECO:0007669"/>
    <property type="project" value="UniProtKB-UniRule"/>
</dbReference>
<dbReference type="PANTHER" id="PTHR21060:SF21">
    <property type="entry name" value="ACETATE KINASE"/>
    <property type="match status" value="1"/>
</dbReference>
<dbReference type="PROSITE" id="PS01075">
    <property type="entry name" value="ACETATE_KINASE_1"/>
    <property type="match status" value="1"/>
</dbReference>
<dbReference type="PANTHER" id="PTHR21060">
    <property type="entry name" value="ACETATE KINASE"/>
    <property type="match status" value="1"/>
</dbReference>
<dbReference type="GO" id="GO:0005524">
    <property type="term" value="F:ATP binding"/>
    <property type="evidence" value="ECO:0007669"/>
    <property type="project" value="UniProtKB-KW"/>
</dbReference>
<dbReference type="EMBL" id="BMGG01000007">
    <property type="protein sequence ID" value="GGC79463.1"/>
    <property type="molecule type" value="Genomic_DNA"/>
</dbReference>
<comment type="subunit">
    <text evidence="9">Homodimer.</text>
</comment>
<comment type="subcellular location">
    <subcellularLocation>
        <location evidence="9">Cytoplasm</location>
    </subcellularLocation>
</comment>
<evidence type="ECO:0000256" key="4">
    <source>
        <dbReference type="ARBA" id="ARBA00022723"/>
    </source>
</evidence>
<dbReference type="NCBIfam" id="TIGR00016">
    <property type="entry name" value="ackA"/>
    <property type="match status" value="1"/>
</dbReference>
<comment type="cofactor">
    <cofactor evidence="9">
        <name>Mg(2+)</name>
        <dbReference type="ChEBI" id="CHEBI:18420"/>
    </cofactor>
    <cofactor evidence="9">
        <name>Mn(2+)</name>
        <dbReference type="ChEBI" id="CHEBI:29035"/>
    </cofactor>
    <text evidence="9">Mg(2+). Can also accept Mn(2+).</text>
</comment>
<protein>
    <recommendedName>
        <fullName evidence="9">Acetate kinase</fullName>
        <ecNumber evidence="9">2.7.2.1</ecNumber>
    </recommendedName>
    <alternativeName>
        <fullName evidence="9">Acetokinase</fullName>
    </alternativeName>
</protein>
<evidence type="ECO:0000313" key="11">
    <source>
        <dbReference type="EMBL" id="GGC79463.1"/>
    </source>
</evidence>
<keyword evidence="8 9" id="KW-0460">Magnesium</keyword>
<evidence type="ECO:0000256" key="1">
    <source>
        <dbReference type="ARBA" id="ARBA00008748"/>
    </source>
</evidence>
<keyword evidence="12" id="KW-1185">Reference proteome</keyword>
<evidence type="ECO:0000256" key="6">
    <source>
        <dbReference type="ARBA" id="ARBA00022777"/>
    </source>
</evidence>
<feature type="site" description="Transition state stabilizer" evidence="9">
    <location>
        <position position="237"/>
    </location>
</feature>
<accession>A0A916XKX7</accession>
<dbReference type="Pfam" id="PF00871">
    <property type="entry name" value="Acetate_kinase"/>
    <property type="match status" value="1"/>
</dbReference>
<feature type="binding site" evidence="9">
    <location>
        <position position="375"/>
    </location>
    <ligand>
        <name>Mg(2+)</name>
        <dbReference type="ChEBI" id="CHEBI:18420"/>
    </ligand>
</feature>
<feature type="binding site" evidence="9">
    <location>
        <position position="89"/>
    </location>
    <ligand>
        <name>substrate</name>
    </ligand>
</feature>
<evidence type="ECO:0000256" key="7">
    <source>
        <dbReference type="ARBA" id="ARBA00022840"/>
    </source>
</evidence>
<dbReference type="InterPro" id="IPR000890">
    <property type="entry name" value="Aliphatic_acid_kin_short-chain"/>
</dbReference>
<keyword evidence="5 9" id="KW-0547">Nucleotide-binding</keyword>
<sequence length="387" mass="40789">MSNAILVLNAGSSSMKFALYDADTLEPLTRGNVRGIGGETGLDVSGPDGAIFGAPRSLSHHADHQAAIAWILKRIREEPGLSLRAAGHRVVHGGPRFTAPVLVDDAILAQLAALTPLAPAHQPHNLAALRAVAQAWPGLPQVACFDTAFHRTQPRLAQLLPLPRSFADEGVLRYGFHGLSYQHIAETLPDLIGRRCEGRVIVAHLGHGASLCAMRERRSVATTMGFTALDGLMMGTRSGAIDPGLVLYLIQERGMAPAAVAELLNKQSGLLGVSGLSDDVRVLTESGDACAEEALELFAYRAVREAGSLMAALGGLDVLVFTAGIGEHAPGVRAAIASALAWAGIDFDGERNRHNAQRISRDGSAVDVLVIPANEELPIARAVQNLL</sequence>
<feature type="binding site" evidence="9">
    <location>
        <begin position="324"/>
        <end position="328"/>
    </location>
    <ligand>
        <name>ATP</name>
        <dbReference type="ChEBI" id="CHEBI:30616"/>
    </ligand>
</feature>
<name>A0A916XKX7_9HYPH</name>
<feature type="binding site" evidence="9">
    <location>
        <begin position="204"/>
        <end position="208"/>
    </location>
    <ligand>
        <name>ATP</name>
        <dbReference type="ChEBI" id="CHEBI:30616"/>
    </ligand>
</feature>
<dbReference type="RefSeq" id="WP_188611114.1">
    <property type="nucleotide sequence ID" value="NZ_BMGG01000007.1"/>
</dbReference>
<comment type="catalytic activity">
    <reaction evidence="9">
        <text>acetate + ATP = acetyl phosphate + ADP</text>
        <dbReference type="Rhea" id="RHEA:11352"/>
        <dbReference type="ChEBI" id="CHEBI:22191"/>
        <dbReference type="ChEBI" id="CHEBI:30089"/>
        <dbReference type="ChEBI" id="CHEBI:30616"/>
        <dbReference type="ChEBI" id="CHEBI:456216"/>
        <dbReference type="EC" id="2.7.2.1"/>
    </reaction>
</comment>
<dbReference type="GO" id="GO:0005829">
    <property type="term" value="C:cytosol"/>
    <property type="evidence" value="ECO:0007669"/>
    <property type="project" value="TreeGrafter"/>
</dbReference>
<dbReference type="GO" id="GO:0006083">
    <property type="term" value="P:acetate metabolic process"/>
    <property type="evidence" value="ECO:0007669"/>
    <property type="project" value="TreeGrafter"/>
</dbReference>
<dbReference type="HAMAP" id="MF_00020">
    <property type="entry name" value="Acetate_kinase"/>
    <property type="match status" value="1"/>
</dbReference>
<comment type="caution">
    <text evidence="11">The sequence shown here is derived from an EMBL/GenBank/DDBJ whole genome shotgun (WGS) entry which is preliminary data.</text>
</comment>
<dbReference type="InterPro" id="IPR043129">
    <property type="entry name" value="ATPase_NBD"/>
</dbReference>
<reference evidence="11" key="2">
    <citation type="submission" date="2020-09" db="EMBL/GenBank/DDBJ databases">
        <authorList>
            <person name="Sun Q."/>
            <person name="Zhou Y."/>
        </authorList>
    </citation>
    <scope>NUCLEOTIDE SEQUENCE</scope>
    <source>
        <strain evidence="11">CGMCC 1.12919</strain>
    </source>
</reference>
<evidence type="ECO:0000256" key="8">
    <source>
        <dbReference type="ARBA" id="ARBA00022842"/>
    </source>
</evidence>
<feature type="binding site" evidence="9">
    <location>
        <position position="9"/>
    </location>
    <ligand>
        <name>Mg(2+)</name>
        <dbReference type="ChEBI" id="CHEBI:18420"/>
    </ligand>
</feature>
<comment type="function">
    <text evidence="9">Catalyzes the formation of acetyl phosphate from acetate and ATP. Can also catalyze the reverse reaction.</text>
</comment>
<dbReference type="PIRSF" id="PIRSF000722">
    <property type="entry name" value="Acetate_prop_kin"/>
    <property type="match status" value="1"/>
</dbReference>
<dbReference type="EC" id="2.7.2.1" evidence="9"/>
<keyword evidence="6 9" id="KW-0418">Kinase</keyword>
<dbReference type="Gene3D" id="3.30.420.40">
    <property type="match status" value="2"/>
</dbReference>
<feature type="binding site" evidence="9">
    <location>
        <begin position="279"/>
        <end position="281"/>
    </location>
    <ligand>
        <name>ATP</name>
        <dbReference type="ChEBI" id="CHEBI:30616"/>
    </ligand>
</feature>
<comment type="pathway">
    <text evidence="9">Metabolic intermediate biosynthesis; acetyl-CoA biosynthesis; acetyl-CoA from acetate: step 1/2.</text>
</comment>
<dbReference type="AlphaFoldDB" id="A0A916XKX7"/>
<proteinExistence type="inferred from homology"/>
<keyword evidence="2 9" id="KW-0963">Cytoplasm</keyword>
<evidence type="ECO:0000256" key="3">
    <source>
        <dbReference type="ARBA" id="ARBA00022679"/>
    </source>
</evidence>